<dbReference type="InterPro" id="IPR051932">
    <property type="entry name" value="Bact_StressResp_Reg"/>
</dbReference>
<organism evidence="4 5">
    <name type="scientific">Enhygromyxa salina</name>
    <dbReference type="NCBI Taxonomy" id="215803"/>
    <lineage>
        <taxon>Bacteria</taxon>
        <taxon>Pseudomonadati</taxon>
        <taxon>Myxococcota</taxon>
        <taxon>Polyangia</taxon>
        <taxon>Nannocystales</taxon>
        <taxon>Nannocystaceae</taxon>
        <taxon>Enhygromyxa</taxon>
    </lineage>
</organism>
<gene>
    <name evidence="4" type="primary">rsbRA_9</name>
    <name evidence="4" type="ORF">ENSA7_41160</name>
</gene>
<proteinExistence type="predicted"/>
<keyword evidence="1" id="KW-0597">Phosphoprotein</keyword>
<dbReference type="AlphaFoldDB" id="A0A2S9YM97"/>
<feature type="domain" description="STAS" evidence="3">
    <location>
        <begin position="225"/>
        <end position="336"/>
    </location>
</feature>
<protein>
    <submittedName>
        <fullName evidence="4">RsbT co-antagonist protein RsbRA</fullName>
    </submittedName>
</protein>
<accession>A0A2S9YM97</accession>
<evidence type="ECO:0000256" key="2">
    <source>
        <dbReference type="SAM" id="Coils"/>
    </source>
</evidence>
<dbReference type="PANTHER" id="PTHR33745">
    <property type="entry name" value="RSBT ANTAGONIST PROTEIN RSBS-RELATED"/>
    <property type="match status" value="1"/>
</dbReference>
<evidence type="ECO:0000313" key="5">
    <source>
        <dbReference type="Proteomes" id="UP000238823"/>
    </source>
</evidence>
<comment type="caution">
    <text evidence="4">The sequence shown here is derived from an EMBL/GenBank/DDBJ whole genome shotgun (WGS) entry which is preliminary data.</text>
</comment>
<dbReference type="PANTHER" id="PTHR33745:SF3">
    <property type="entry name" value="RSBT CO-ANTAGONIST PROTEIN RSBRC"/>
    <property type="match status" value="1"/>
</dbReference>
<dbReference type="InterPro" id="IPR029016">
    <property type="entry name" value="GAF-like_dom_sf"/>
</dbReference>
<evidence type="ECO:0000256" key="1">
    <source>
        <dbReference type="ARBA" id="ARBA00022553"/>
    </source>
</evidence>
<sequence length="343" mass="36965">MEPQDPTPLARRFERLVESTRFVQLMAQTFSTLDLTVRDDIADTLGALTSSYFDCRARLVLLVDDDTGALRVAASDGFADAGALLSAPGQALWTWLMHEKVATQLGPTELRSRWPEAPAALCEGMACVAIDVRDRSVGLLAVAGKRSSEPFDEEGLTFLSCASGLAAMALANANAHELELAQRRLAERRAEEAAAETRAKQAALAELDDRLALVEAQRRQIVALSTPFLQIGADILVLPLVGTITAHRCEHLLDKLLAEIARRHVGFVILDVTGIEQVDTNTAHHLVRVGQAASLVGAQCILTGIRASVAQTLVGLGADMASLLTMRTLGHGLAECHRRLQQR</sequence>
<name>A0A2S9YM97_9BACT</name>
<evidence type="ECO:0000259" key="3">
    <source>
        <dbReference type="PROSITE" id="PS50801"/>
    </source>
</evidence>
<dbReference type="SUPFAM" id="SSF52091">
    <property type="entry name" value="SpoIIaa-like"/>
    <property type="match status" value="1"/>
</dbReference>
<feature type="coiled-coil region" evidence="2">
    <location>
        <begin position="178"/>
        <end position="210"/>
    </location>
</feature>
<dbReference type="Gene3D" id="3.30.750.24">
    <property type="entry name" value="STAS domain"/>
    <property type="match status" value="1"/>
</dbReference>
<evidence type="ECO:0000313" key="4">
    <source>
        <dbReference type="EMBL" id="PRQ06198.1"/>
    </source>
</evidence>
<keyword evidence="2" id="KW-0175">Coiled coil</keyword>
<dbReference type="CDD" id="cd07041">
    <property type="entry name" value="STAS_RsbR_RsbS_like"/>
    <property type="match status" value="1"/>
</dbReference>
<dbReference type="SUPFAM" id="SSF55781">
    <property type="entry name" value="GAF domain-like"/>
    <property type="match status" value="1"/>
</dbReference>
<dbReference type="InterPro" id="IPR003018">
    <property type="entry name" value="GAF"/>
</dbReference>
<dbReference type="EMBL" id="PVNL01000080">
    <property type="protein sequence ID" value="PRQ06198.1"/>
    <property type="molecule type" value="Genomic_DNA"/>
</dbReference>
<dbReference type="RefSeq" id="WP_106091068.1">
    <property type="nucleotide sequence ID" value="NZ_PVNL01000080.1"/>
</dbReference>
<dbReference type="Proteomes" id="UP000238823">
    <property type="component" value="Unassembled WGS sequence"/>
</dbReference>
<dbReference type="SMART" id="SM00065">
    <property type="entry name" value="GAF"/>
    <property type="match status" value="1"/>
</dbReference>
<dbReference type="Gene3D" id="3.30.450.40">
    <property type="match status" value="1"/>
</dbReference>
<dbReference type="InterPro" id="IPR002645">
    <property type="entry name" value="STAS_dom"/>
</dbReference>
<dbReference type="PROSITE" id="PS50801">
    <property type="entry name" value="STAS"/>
    <property type="match status" value="1"/>
</dbReference>
<dbReference type="OrthoDB" id="9797171at2"/>
<reference evidence="4 5" key="1">
    <citation type="submission" date="2018-03" db="EMBL/GenBank/DDBJ databases">
        <title>Draft Genome Sequences of the Obligatory Marine Myxobacteria Enhygromyxa salina SWB007.</title>
        <authorList>
            <person name="Poehlein A."/>
            <person name="Moghaddam J.A."/>
            <person name="Harms H."/>
            <person name="Alanjari M."/>
            <person name="Koenig G.M."/>
            <person name="Daniel R."/>
            <person name="Schaeberle T.F."/>
        </authorList>
    </citation>
    <scope>NUCLEOTIDE SEQUENCE [LARGE SCALE GENOMIC DNA]</scope>
    <source>
        <strain evidence="4 5">SWB007</strain>
    </source>
</reference>
<dbReference type="InterPro" id="IPR036513">
    <property type="entry name" value="STAS_dom_sf"/>
</dbReference>
<dbReference type="Pfam" id="PF01740">
    <property type="entry name" value="STAS"/>
    <property type="match status" value="1"/>
</dbReference>